<sequence>MEQDCTQWTCNLCGNVGMADGSDGYFYCLRCGSQADDIIDTGVADEDFIEKGSQGGGALYLASHTRHARQPIPVQPLSQVDPKSLEFWSRLTEEPGGHDVNQDGTGDGVGPTGTSDFGSYPVCAYSYEGYYQEVRNRYVMGMQMMIEAQCEALVEKFNMKPLICGIVGPIWLRFLASTRVFDDGWADEAIHQSEIKKSGESEDFKPLSRHKAEPHNIHGQRALIIWHKYLRKKIPLSCSLAISFLGCHVSREAVLPSDIIKWAVEGKLTYFDAFVEIEKRIGQSLPPFPLSLKSMFRPRHACSAQQLESLAATIAQCIGLNLPPVNFYGIGSRYLMELSLPVEKILPHACRIYEWAMPPELRLSTNNFGLPTCVHAMAILVIAIRILYNINGLGVWEKCLSSHMLRSRSTEATNKDPASSPKVSDTAENGFGSHSVNCMGTSSSRHLLPDNESKFDAAELLCNLEARYNEINNACGGVKCLRDLSKSMPSYLQFCQDVVFAGSEPAVDFYHEEKTLTDKLWDYYQKEKGSEPEEDLGWRHGSANGSVYKANKIARDNEHHSSPSHERTSYEDISTQRHSDVDHSSMTSEELENSEPSDKVSAETNEHRAIRLMKKNMEENRFCYIPPRVMLKRLDYLHYARKKDEGAITYVAHADYYILLRACAIVAEVDMRIMHVGVLNMERRLAWLEKRIDHCLHLIPPSTTCKFCSNEPEQATEDHTIGLSNLNLLGEKGEGRE</sequence>
<dbReference type="GO" id="GO:0008270">
    <property type="term" value="F:zinc ion binding"/>
    <property type="evidence" value="ECO:0007669"/>
    <property type="project" value="UniProtKB-KW"/>
</dbReference>
<keyword evidence="3" id="KW-0479">Metal-binding</keyword>
<feature type="compositionally biased region" description="Basic and acidic residues" evidence="10">
    <location>
        <begin position="554"/>
        <end position="583"/>
    </location>
</feature>
<keyword evidence="14" id="KW-1185">Reference proteome</keyword>
<dbReference type="Pfam" id="PF20644">
    <property type="entry name" value="Rrn7_cyclin_N"/>
    <property type="match status" value="1"/>
</dbReference>
<name>A0A9D3ZRV5_9ROSI</name>
<evidence type="ECO:0000256" key="5">
    <source>
        <dbReference type="ARBA" id="ARBA00022833"/>
    </source>
</evidence>
<organism evidence="13 14">
    <name type="scientific">Gossypium stocksii</name>
    <dbReference type="NCBI Taxonomy" id="47602"/>
    <lineage>
        <taxon>Eukaryota</taxon>
        <taxon>Viridiplantae</taxon>
        <taxon>Streptophyta</taxon>
        <taxon>Embryophyta</taxon>
        <taxon>Tracheophyta</taxon>
        <taxon>Spermatophyta</taxon>
        <taxon>Magnoliopsida</taxon>
        <taxon>eudicotyledons</taxon>
        <taxon>Gunneridae</taxon>
        <taxon>Pentapetalae</taxon>
        <taxon>rosids</taxon>
        <taxon>malvids</taxon>
        <taxon>Malvales</taxon>
        <taxon>Malvaceae</taxon>
        <taxon>Malvoideae</taxon>
        <taxon>Gossypium</taxon>
    </lineage>
</organism>
<keyword evidence="4" id="KW-0863">Zinc-finger</keyword>
<evidence type="ECO:0000256" key="10">
    <source>
        <dbReference type="SAM" id="MobiDB-lite"/>
    </source>
</evidence>
<protein>
    <recommendedName>
        <fullName evidence="15">RRN7-type domain-containing protein</fullName>
    </recommendedName>
</protein>
<keyword evidence="9" id="KW-0539">Nucleus</keyword>
<evidence type="ECO:0000256" key="7">
    <source>
        <dbReference type="ARBA" id="ARBA00023125"/>
    </source>
</evidence>
<dbReference type="InterPro" id="IPR033599">
    <property type="entry name" value="TAF1B/Rrn7"/>
</dbReference>
<dbReference type="GO" id="GO:0042790">
    <property type="term" value="P:nucleolar large rRNA transcription by RNA polymerase I"/>
    <property type="evidence" value="ECO:0007669"/>
    <property type="project" value="TreeGrafter"/>
</dbReference>
<feature type="domain" description="Rrn7/TAF1B N-terminal cyclin" evidence="11">
    <location>
        <begin position="142"/>
        <end position="275"/>
    </location>
</feature>
<dbReference type="InterPro" id="IPR048540">
    <property type="entry name" value="Rrn7_cyclin_N"/>
</dbReference>
<evidence type="ECO:0000256" key="6">
    <source>
        <dbReference type="ARBA" id="ARBA00023015"/>
    </source>
</evidence>
<evidence type="ECO:0000313" key="14">
    <source>
        <dbReference type="Proteomes" id="UP000828251"/>
    </source>
</evidence>
<comment type="similarity">
    <text evidence="2">Belongs to the RRN7/TAF1B family.</text>
</comment>
<feature type="domain" description="Rrn7/TAF1B C-terminal cyclin" evidence="12">
    <location>
        <begin position="307"/>
        <end position="396"/>
    </location>
</feature>
<evidence type="ECO:0000256" key="2">
    <source>
        <dbReference type="ARBA" id="ARBA00006899"/>
    </source>
</evidence>
<dbReference type="GO" id="GO:0001164">
    <property type="term" value="F:RNA polymerase I core promoter sequence-specific DNA binding"/>
    <property type="evidence" value="ECO:0007669"/>
    <property type="project" value="InterPro"/>
</dbReference>
<evidence type="ECO:0000256" key="4">
    <source>
        <dbReference type="ARBA" id="ARBA00022771"/>
    </source>
</evidence>
<reference evidence="13 14" key="1">
    <citation type="journal article" date="2021" name="Plant Biotechnol. J.">
        <title>Multi-omics assisted identification of the key and species-specific regulatory components of drought-tolerant mechanisms in Gossypium stocksii.</title>
        <authorList>
            <person name="Yu D."/>
            <person name="Ke L."/>
            <person name="Zhang D."/>
            <person name="Wu Y."/>
            <person name="Sun Y."/>
            <person name="Mei J."/>
            <person name="Sun J."/>
            <person name="Sun Y."/>
        </authorList>
    </citation>
    <scope>NUCLEOTIDE SEQUENCE [LARGE SCALE GENOMIC DNA]</scope>
    <source>
        <strain evidence="14">cv. E1</strain>
        <tissue evidence="13">Leaf</tissue>
    </source>
</reference>
<evidence type="ECO:0008006" key="15">
    <source>
        <dbReference type="Google" id="ProtNLM"/>
    </source>
</evidence>
<dbReference type="PANTHER" id="PTHR31576">
    <property type="entry name" value="TATA BOX-BINDING PROTEIN-ASSOCIATED FACTOR RNA POLYMERASE I SUBUNIT B"/>
    <property type="match status" value="1"/>
</dbReference>
<proteinExistence type="inferred from homology"/>
<evidence type="ECO:0000256" key="1">
    <source>
        <dbReference type="ARBA" id="ARBA00004604"/>
    </source>
</evidence>
<keyword evidence="8" id="KW-0804">Transcription</keyword>
<evidence type="ECO:0000313" key="13">
    <source>
        <dbReference type="EMBL" id="KAH1064236.1"/>
    </source>
</evidence>
<dbReference type="InterPro" id="IPR048538">
    <property type="entry name" value="Rrn7_cyclin_C"/>
</dbReference>
<feature type="region of interest" description="Disordered" evidence="10">
    <location>
        <begin position="554"/>
        <end position="605"/>
    </location>
</feature>
<gene>
    <name evidence="13" type="ORF">J1N35_029223</name>
</gene>
<accession>A0A9D3ZRV5</accession>
<dbReference type="Pfam" id="PF20645">
    <property type="entry name" value="Rrn7_cyclin_C"/>
    <property type="match status" value="1"/>
</dbReference>
<evidence type="ECO:0000256" key="8">
    <source>
        <dbReference type="ARBA" id="ARBA00023163"/>
    </source>
</evidence>
<keyword evidence="6" id="KW-0805">Transcription regulation</keyword>
<comment type="caution">
    <text evidence="13">The sequence shown here is derived from an EMBL/GenBank/DDBJ whole genome shotgun (WGS) entry which is preliminary data.</text>
</comment>
<evidence type="ECO:0000259" key="11">
    <source>
        <dbReference type="Pfam" id="PF20644"/>
    </source>
</evidence>
<keyword evidence="7" id="KW-0238">DNA-binding</keyword>
<evidence type="ECO:0000256" key="3">
    <source>
        <dbReference type="ARBA" id="ARBA00022723"/>
    </source>
</evidence>
<comment type="subcellular location">
    <subcellularLocation>
        <location evidence="1">Nucleus</location>
        <location evidence="1">Nucleolus</location>
    </subcellularLocation>
</comment>
<dbReference type="AlphaFoldDB" id="A0A9D3ZRV5"/>
<dbReference type="EMBL" id="JAIQCV010000009">
    <property type="protein sequence ID" value="KAH1064236.1"/>
    <property type="molecule type" value="Genomic_DNA"/>
</dbReference>
<dbReference type="Proteomes" id="UP000828251">
    <property type="component" value="Unassembled WGS sequence"/>
</dbReference>
<evidence type="ECO:0000259" key="12">
    <source>
        <dbReference type="Pfam" id="PF20645"/>
    </source>
</evidence>
<dbReference type="OrthoDB" id="10069252at2759"/>
<feature type="compositionally biased region" description="Basic and acidic residues" evidence="10">
    <location>
        <begin position="596"/>
        <end position="605"/>
    </location>
</feature>
<evidence type="ECO:0000256" key="9">
    <source>
        <dbReference type="ARBA" id="ARBA00023242"/>
    </source>
</evidence>
<keyword evidence="5" id="KW-0862">Zinc</keyword>
<dbReference type="PANTHER" id="PTHR31576:SF2">
    <property type="entry name" value="TATA BOX-BINDING PROTEIN-ASSOCIATED FACTOR RNA POLYMERASE I SUBUNIT B"/>
    <property type="match status" value="1"/>
</dbReference>
<dbReference type="GO" id="GO:0070860">
    <property type="term" value="C:RNA polymerase I core factor complex"/>
    <property type="evidence" value="ECO:0007669"/>
    <property type="project" value="InterPro"/>
</dbReference>